<feature type="compositionally biased region" description="Basic and acidic residues" evidence="1">
    <location>
        <begin position="847"/>
        <end position="857"/>
    </location>
</feature>
<dbReference type="InterPro" id="IPR037508">
    <property type="entry name" value="Msb1/Mug8"/>
</dbReference>
<dbReference type="VEuPathDB" id="FungiDB:I303_07490"/>
<feature type="compositionally biased region" description="Pro residues" evidence="1">
    <location>
        <begin position="926"/>
        <end position="937"/>
    </location>
</feature>
<evidence type="ECO:0000256" key="1">
    <source>
        <dbReference type="SAM" id="MobiDB-lite"/>
    </source>
</evidence>
<feature type="region of interest" description="Disordered" evidence="1">
    <location>
        <begin position="457"/>
        <end position="507"/>
    </location>
</feature>
<dbReference type="STRING" id="1296121.A0A1A5ZY64"/>
<dbReference type="AlphaFoldDB" id="A0A1A5ZY64"/>
<feature type="compositionally biased region" description="Polar residues" evidence="1">
    <location>
        <begin position="53"/>
        <end position="63"/>
    </location>
</feature>
<dbReference type="OrthoDB" id="3362494at2759"/>
<feature type="compositionally biased region" description="Basic and acidic residues" evidence="1">
    <location>
        <begin position="817"/>
        <end position="830"/>
    </location>
</feature>
<feature type="region of interest" description="Disordered" evidence="1">
    <location>
        <begin position="736"/>
        <end position="761"/>
    </location>
</feature>
<feature type="compositionally biased region" description="Polar residues" evidence="1">
    <location>
        <begin position="991"/>
        <end position="1002"/>
    </location>
</feature>
<dbReference type="PANTHER" id="PTHR28093:SF1">
    <property type="entry name" value="MORPHOGENESIS-RELATED PROTEIN MSB1"/>
    <property type="match status" value="1"/>
</dbReference>
<evidence type="ECO:0000313" key="3">
    <source>
        <dbReference type="EMBL" id="OBR82723.1"/>
    </source>
</evidence>
<gene>
    <name evidence="3" type="ORF">I303_07490</name>
</gene>
<feature type="region of interest" description="Disordered" evidence="1">
    <location>
        <begin position="779"/>
        <end position="1158"/>
    </location>
</feature>
<reference evidence="3" key="1">
    <citation type="submission" date="2013-07" db="EMBL/GenBank/DDBJ databases">
        <title>The Genome Sequence of Cryptococcus dejecticola CBS10117.</title>
        <authorList>
            <consortium name="The Broad Institute Genome Sequencing Platform"/>
            <person name="Cuomo C."/>
            <person name="Litvintseva A."/>
            <person name="Chen Y."/>
            <person name="Heitman J."/>
            <person name="Sun S."/>
            <person name="Springer D."/>
            <person name="Dromer F."/>
            <person name="Young S.K."/>
            <person name="Zeng Q."/>
            <person name="Gargeya S."/>
            <person name="Fitzgerald M."/>
            <person name="Abouelleil A."/>
            <person name="Alvarado L."/>
            <person name="Berlin A.M."/>
            <person name="Chapman S.B."/>
            <person name="Dewar J."/>
            <person name="Goldberg J."/>
            <person name="Griggs A."/>
            <person name="Gujja S."/>
            <person name="Hansen M."/>
            <person name="Howarth C."/>
            <person name="Imamovic A."/>
            <person name="Larimer J."/>
            <person name="McCowan C."/>
            <person name="Murphy C."/>
            <person name="Pearson M."/>
            <person name="Priest M."/>
            <person name="Roberts A."/>
            <person name="Saif S."/>
            <person name="Shea T."/>
            <person name="Sykes S."/>
            <person name="Wortman J."/>
            <person name="Nusbaum C."/>
            <person name="Birren B."/>
        </authorList>
    </citation>
    <scope>NUCLEOTIDE SEQUENCE [LARGE SCALE GENOMIC DNA]</scope>
    <source>
        <strain evidence="3">CBS 10117</strain>
    </source>
</reference>
<protein>
    <recommendedName>
        <fullName evidence="2">Meiotically up-regulated protein Msb1/Mug8 domain-containing protein</fullName>
    </recommendedName>
</protein>
<accession>A0A1A5ZY64</accession>
<evidence type="ECO:0000259" key="2">
    <source>
        <dbReference type="Pfam" id="PF08101"/>
    </source>
</evidence>
<dbReference type="PANTHER" id="PTHR28093">
    <property type="entry name" value="MORPHOGENESIS-RELATED PROTEIN MSB1"/>
    <property type="match status" value="1"/>
</dbReference>
<feature type="compositionally biased region" description="Polar residues" evidence="1">
    <location>
        <begin position="96"/>
        <end position="107"/>
    </location>
</feature>
<proteinExistence type="predicted"/>
<feature type="compositionally biased region" description="Basic and acidic residues" evidence="1">
    <location>
        <begin position="1065"/>
        <end position="1078"/>
    </location>
</feature>
<dbReference type="InterPro" id="IPR012965">
    <property type="entry name" value="Msb1/Mug8_dom"/>
</dbReference>
<feature type="domain" description="Meiotically up-regulated protein Msb1/Mug8" evidence="2">
    <location>
        <begin position="136"/>
        <end position="365"/>
    </location>
</feature>
<sequence>MPSIFSRSATTPKKGKLPPTPPVSGSHSPEKRGGSTSRGRGYGGGVGEFGTIPGSTSKTLPNRPTQPLTPPDSPPEDDSPPPLLPPKFTFLPTHISPHTTSSNSVDSFSYHSDEVTATRQYGFLGGIGSKSVLGLREVGHVLELVSNELIRRGLTIPMLFSNQALELNQTRTKMLIQGYLDTLSQVSNSKSRYEAFKQDVIFAKEHELAWLLRWALSRITRIKEGVKEICHGVLEWEAYEEWRGRERGKHDHFVAAGYPTDAFPFLALIVPNDVYNLIVTPLFHLLSRFAAHSHLSGLTPHALSSLFAPLLFDIPTSTTATQSHSIFVRAASATEHLLLAYIRSTSAKGSLGLADLPFRLKEWVTGYPAMIPSDGDLARGGPRKGSRVVRCERASRTVRAYSKDLLAGAELWSSDLPIGDKWDAWDRVTWKARRGDISRPRFSQSYRRRMMVKENLPLPPTSVGDGNRPISYGSATKPALDNSSIRSRKGRTMGVVSEEEDNGDGRWSSLAGKEWSMFEEGGFDAPTLSHGKKDNKGDIRNRLQFDLTESAKMSVAERRRTMDWSEFASPSGGFNRTDNVLDVSLTFAQPLEKEITDWPKERDELRRRLHKSQKDSVPFTYDTTPQTGINAFPDSFSTGRVDEKGRVYLEEAFVDCWADLMVGCGWVDKDELTFREANWAIIEYKAKPSRVDSRRQDADPLGDPRKTELYFLFEERVPLDYQQALLSPAQKKSGFTLFSPRNKKRNNQMPQSDTVKSRLGQGWGDDDFDRMLLHRNQTKKVTLTKSASDQPHTSVWHMSNETSTPVSPVKPRQRTRSGGEKQLDDPKMSDTKGLFFGSAKKTMRRVKSNESRENKVSRKERKKQRAQDVEFELHSASGVSSSEPSPKDGVPVLKKDEEKWMDILVANGAKRMDRQDALPPRGLPVSPHPPAKHPSPLPHVDQGTPPQDRLSEDADAATPRGVPPERQRSIRRKAVPTSDEEEDLGGFEPVSPSQQTFTSSGPESESEQLRLSQSQEREGPELLQPTPRRSHRDTRDTIHGIVDQYNRDSMGSPAASGSELEAVDENERGYFDTNHRGDLPPAHGGERMITGMDDGRFDDSPLSPDVASLSLEPPEKGMIFDLTPGREPSPARYKHGEPLQFVGEEPEEEEYTQRYRHS</sequence>
<feature type="region of interest" description="Disordered" evidence="1">
    <location>
        <begin position="1"/>
        <end position="107"/>
    </location>
</feature>
<organism evidence="3">
    <name type="scientific">Kwoniella dejecticola CBS 10117</name>
    <dbReference type="NCBI Taxonomy" id="1296121"/>
    <lineage>
        <taxon>Eukaryota</taxon>
        <taxon>Fungi</taxon>
        <taxon>Dikarya</taxon>
        <taxon>Basidiomycota</taxon>
        <taxon>Agaricomycotina</taxon>
        <taxon>Tremellomycetes</taxon>
        <taxon>Tremellales</taxon>
        <taxon>Cryptococcaceae</taxon>
        <taxon>Kwoniella</taxon>
    </lineage>
</organism>
<dbReference type="EMBL" id="KI894035">
    <property type="protein sequence ID" value="OBR82723.1"/>
    <property type="molecule type" value="Genomic_DNA"/>
</dbReference>
<feature type="compositionally biased region" description="Polar residues" evidence="1">
    <location>
        <begin position="779"/>
        <end position="806"/>
    </location>
</feature>
<feature type="compositionally biased region" description="Low complexity" evidence="1">
    <location>
        <begin position="875"/>
        <end position="884"/>
    </location>
</feature>
<name>A0A1A5ZY64_9TREE</name>
<dbReference type="Pfam" id="PF08101">
    <property type="entry name" value="Msb1-Mug8_dom"/>
    <property type="match status" value="1"/>
</dbReference>